<dbReference type="Proteomes" id="UP000261284">
    <property type="component" value="Unassembled WGS sequence"/>
</dbReference>
<feature type="chain" id="PRO_5017571416" description="YXWGXW repeat-containing protein" evidence="1">
    <location>
        <begin position="25"/>
        <end position="96"/>
    </location>
</feature>
<evidence type="ECO:0000256" key="1">
    <source>
        <dbReference type="SAM" id="SignalP"/>
    </source>
</evidence>
<reference evidence="2 3" key="1">
    <citation type="submission" date="2018-08" db="EMBL/GenBank/DDBJ databases">
        <title>Chitinophagaceae sp. K23C18032701, a novel bacterium isolated from forest soil.</title>
        <authorList>
            <person name="Wang C."/>
        </authorList>
    </citation>
    <scope>NUCLEOTIDE SEQUENCE [LARGE SCALE GENOMIC DNA]</scope>
    <source>
        <strain evidence="2 3">K23C18032701</strain>
    </source>
</reference>
<evidence type="ECO:0000313" key="3">
    <source>
        <dbReference type="Proteomes" id="UP000261284"/>
    </source>
</evidence>
<organism evidence="2 3">
    <name type="scientific">Deminuibacter soli</name>
    <dbReference type="NCBI Taxonomy" id="2291815"/>
    <lineage>
        <taxon>Bacteria</taxon>
        <taxon>Pseudomonadati</taxon>
        <taxon>Bacteroidota</taxon>
        <taxon>Chitinophagia</taxon>
        <taxon>Chitinophagales</taxon>
        <taxon>Chitinophagaceae</taxon>
        <taxon>Deminuibacter</taxon>
    </lineage>
</organism>
<evidence type="ECO:0000313" key="2">
    <source>
        <dbReference type="EMBL" id="RFM29698.1"/>
    </source>
</evidence>
<accession>A0A3E1NPI4</accession>
<gene>
    <name evidence="2" type="ORF">DXN05_01590</name>
</gene>
<name>A0A3E1NPI4_9BACT</name>
<dbReference type="EMBL" id="QTJU01000001">
    <property type="protein sequence ID" value="RFM29698.1"/>
    <property type="molecule type" value="Genomic_DNA"/>
</dbReference>
<dbReference type="PROSITE" id="PS51257">
    <property type="entry name" value="PROKAR_LIPOPROTEIN"/>
    <property type="match status" value="1"/>
</dbReference>
<sequence length="96" mass="11230">MKRLMLLFCAAAITLFAVSCAPSAVVVTERPAPPVYVRPAPPRPGYIWVEGEWRARSGRYVWQNGYWTRPHGSRQWHGGHWEKARGGWYWQNGYWR</sequence>
<feature type="signal peptide" evidence="1">
    <location>
        <begin position="1"/>
        <end position="24"/>
    </location>
</feature>
<protein>
    <recommendedName>
        <fullName evidence="4">YXWGXW repeat-containing protein</fullName>
    </recommendedName>
</protein>
<dbReference type="Pfam" id="PF12779">
    <property type="entry name" value="WXXGXW"/>
    <property type="match status" value="2"/>
</dbReference>
<dbReference type="OrthoDB" id="799289at2"/>
<dbReference type="RefSeq" id="WP_116845454.1">
    <property type="nucleotide sequence ID" value="NZ_QTJU01000001.1"/>
</dbReference>
<dbReference type="AlphaFoldDB" id="A0A3E1NPI4"/>
<proteinExistence type="predicted"/>
<evidence type="ECO:0008006" key="4">
    <source>
        <dbReference type="Google" id="ProtNLM"/>
    </source>
</evidence>
<dbReference type="InterPro" id="IPR024447">
    <property type="entry name" value="YXWGXW_rpt"/>
</dbReference>
<comment type="caution">
    <text evidence="2">The sequence shown here is derived from an EMBL/GenBank/DDBJ whole genome shotgun (WGS) entry which is preliminary data.</text>
</comment>
<keyword evidence="1" id="KW-0732">Signal</keyword>
<keyword evidence="3" id="KW-1185">Reference proteome</keyword>